<evidence type="ECO:0000259" key="4">
    <source>
        <dbReference type="PROSITE" id="PS50104"/>
    </source>
</evidence>
<dbReference type="InterPro" id="IPR035897">
    <property type="entry name" value="Toll_tir_struct_dom_sf"/>
</dbReference>
<dbReference type="Pfam" id="PF23282">
    <property type="entry name" value="WHD_ROQ1"/>
    <property type="match status" value="1"/>
</dbReference>
<keyword evidence="3" id="KW-0520">NAD</keyword>
<keyword evidence="5" id="KW-1185">Reference proteome</keyword>
<keyword evidence="1" id="KW-0433">Leucine-rich repeat</keyword>
<dbReference type="OrthoDB" id="1901675at2759"/>
<dbReference type="InterPro" id="IPR032675">
    <property type="entry name" value="LRR_dom_sf"/>
</dbReference>
<dbReference type="SMART" id="SM00255">
    <property type="entry name" value="TIR"/>
    <property type="match status" value="1"/>
</dbReference>
<dbReference type="InterPro" id="IPR044974">
    <property type="entry name" value="Disease_R_plants"/>
</dbReference>
<dbReference type="KEGG" id="rsz:108842404"/>
<dbReference type="SUPFAM" id="SSF52540">
    <property type="entry name" value="P-loop containing nucleoside triphosphate hydrolases"/>
    <property type="match status" value="1"/>
</dbReference>
<evidence type="ECO:0000313" key="6">
    <source>
        <dbReference type="RefSeq" id="XP_056858827.1"/>
    </source>
</evidence>
<evidence type="ECO:0000256" key="3">
    <source>
        <dbReference type="ARBA" id="ARBA00023027"/>
    </source>
</evidence>
<dbReference type="RefSeq" id="XP_056858828.1">
    <property type="nucleotide sequence ID" value="XM_057002848.1"/>
</dbReference>
<sequence length="1156" mass="131621">MIDSSGQTRERWSYDVFFSFRGPDVRKGFVAHLYKSLLRSGIYTFKDDEELAKGESMSPKLLKAIQTSKILLVVLSKSYASSSWCLDELVHIMRCRESGAGQFVLPIFYRVDPSHVRRQTGSFGESFDKLRNRHPERKLQQWREALTQVSHFLGYHTRNWDNDAQMIDEVTRDILERLPSSYLHLPTYAVGIISRVSRIKELMCFGLDDVQIVGIWGMAGIGKTTLAKAAFNKFSHRFEGTSFLENFRDYFKKPEGKFHLQKKLLSDILRRRDDAVFNNMDHAVKQRFRNKRVLVVIDDVEDVVQLHSVAIHLSCFGPGSRIIITTRNKHLLEQLGVVNIYSPKELNADESLDLVSWHAFKESEPPEEFLQLSKNLVEYCGGLPLAMEVLGAFLYKRSVPEWKSTLESLKRIPDDNIQAKLQISFDGLNALQKDIFLDISCFFIGMDKDYVGCILHGCKLDPGIGLSVLKERCLITVHDNRLMMHDLLRDMGRYIVQGTSRSNCETWSRLWDRDHVIDVLANYSGTDATEGLSLKAEVTAVENFEAKAFSNLRKLRLLQLSHVALNGSYENFPKGLQWLCWLGFPEESFPINLHLRSLVVMDMQKSNLKRLWNDQKPHVPLKELKYLDLSHSIHLIETPDFSYLPNLEKLLLINCQSLVKVHKSIQVLQGSLILLNLSGCIKLGELPLELYTLKSLETLILSGCSHIERLDDALGELESLTTLKADHTAITQIPSSSYKLKKLKELSLHGCKELWKDRHYTNSDESSQVALLRPLSLAGLNSLKTLRLGCCNLTDELVPENLGSLSSLEELDLQGNSFRNLQTDFAGLLSLQILKLDNCSELRSMFSLPKKVRSLYARNCTVLERTPELKECSVLQSLHLTNCYNLVETPGLEELKMVRVIHMEMCNSIPYTDRERIMQGGAVGSSGGIFVPGSSLPDWVNFKNGTRSISFTVPDPTLNFDLIGFTVWTTYVSQQDDVMSACTPNITLKNQTKGDIWSRNPATEHIRMYLEKHIWQGHFSNEDFLLETGDQVEVSVDFGDEVTILETGLTLAYREVTEVPNEQLTEIDDEVPNEQPAETDDEVDYEVLIDESQRRPPRKVGMGLKTVLGAFGLLAFIVVLGKHGSPLRRHNHLRRNKIEKDKEKDATVHIFSFLDY</sequence>
<dbReference type="PANTHER" id="PTHR11017:SF271">
    <property type="entry name" value="DISEASE RESISTANCE PROTEIN (TIR-NBS-LRR CLASS) FAMILY"/>
    <property type="match status" value="1"/>
</dbReference>
<dbReference type="GeneID" id="108842404"/>
<dbReference type="Gene3D" id="1.10.8.430">
    <property type="entry name" value="Helical domain of apoptotic protease-activating factors"/>
    <property type="match status" value="1"/>
</dbReference>
<dbReference type="InterPro" id="IPR000157">
    <property type="entry name" value="TIR_dom"/>
</dbReference>
<keyword evidence="2" id="KW-0677">Repeat</keyword>
<proteinExistence type="predicted"/>
<name>A0A9W3D530_RAPSA</name>
<reference evidence="5" key="1">
    <citation type="journal article" date="2019" name="Database">
        <title>The radish genome database (RadishGD): an integrated information resource for radish genomics.</title>
        <authorList>
            <person name="Yu H.J."/>
            <person name="Baek S."/>
            <person name="Lee Y.J."/>
            <person name="Cho A."/>
            <person name="Mun J.H."/>
        </authorList>
    </citation>
    <scope>NUCLEOTIDE SEQUENCE [LARGE SCALE GENOMIC DNA]</scope>
    <source>
        <strain evidence="5">cv. WK10039</strain>
    </source>
</reference>
<dbReference type="GO" id="GO:0043531">
    <property type="term" value="F:ADP binding"/>
    <property type="evidence" value="ECO:0007669"/>
    <property type="project" value="InterPro"/>
</dbReference>
<dbReference type="AlphaFoldDB" id="A0A9W3D530"/>
<dbReference type="Gene3D" id="3.40.50.300">
    <property type="entry name" value="P-loop containing nucleotide triphosphate hydrolases"/>
    <property type="match status" value="1"/>
</dbReference>
<dbReference type="Pfam" id="PF01582">
    <property type="entry name" value="TIR"/>
    <property type="match status" value="1"/>
</dbReference>
<dbReference type="RefSeq" id="XP_056858827.1">
    <property type="nucleotide sequence ID" value="XM_057002847.1"/>
</dbReference>
<dbReference type="Pfam" id="PF00931">
    <property type="entry name" value="NB-ARC"/>
    <property type="match status" value="1"/>
</dbReference>
<dbReference type="SUPFAM" id="SSF52200">
    <property type="entry name" value="Toll/Interleukin receptor TIR domain"/>
    <property type="match status" value="1"/>
</dbReference>
<evidence type="ECO:0000313" key="7">
    <source>
        <dbReference type="RefSeq" id="XP_056858828.1"/>
    </source>
</evidence>
<dbReference type="InterPro" id="IPR058192">
    <property type="entry name" value="WHD_ROQ1-like"/>
</dbReference>
<dbReference type="GO" id="GO:0007165">
    <property type="term" value="P:signal transduction"/>
    <property type="evidence" value="ECO:0007669"/>
    <property type="project" value="InterPro"/>
</dbReference>
<dbReference type="PROSITE" id="PS50104">
    <property type="entry name" value="TIR"/>
    <property type="match status" value="1"/>
</dbReference>
<protein>
    <submittedName>
        <fullName evidence="6 7">Disease resistance protein RPV1 isoform X1</fullName>
    </submittedName>
</protein>
<dbReference type="SUPFAM" id="SSF52058">
    <property type="entry name" value="L domain-like"/>
    <property type="match status" value="1"/>
</dbReference>
<feature type="domain" description="TIR" evidence="4">
    <location>
        <begin position="12"/>
        <end position="178"/>
    </location>
</feature>
<dbReference type="PANTHER" id="PTHR11017">
    <property type="entry name" value="LEUCINE-RICH REPEAT-CONTAINING PROTEIN"/>
    <property type="match status" value="1"/>
</dbReference>
<dbReference type="Gene3D" id="3.40.50.10140">
    <property type="entry name" value="Toll/interleukin-1 receptor homology (TIR) domain"/>
    <property type="match status" value="1"/>
</dbReference>
<reference evidence="6 7" key="2">
    <citation type="submission" date="2025-04" db="UniProtKB">
        <authorList>
            <consortium name="RefSeq"/>
        </authorList>
    </citation>
    <scope>IDENTIFICATION</scope>
    <source>
        <tissue evidence="6 7">Leaf</tissue>
    </source>
</reference>
<accession>A0A9W3D530</accession>
<evidence type="ECO:0000256" key="1">
    <source>
        <dbReference type="ARBA" id="ARBA00022614"/>
    </source>
</evidence>
<dbReference type="Gene3D" id="3.80.10.10">
    <property type="entry name" value="Ribonuclease Inhibitor"/>
    <property type="match status" value="2"/>
</dbReference>
<dbReference type="SMART" id="SM00369">
    <property type="entry name" value="LRR_TYP"/>
    <property type="match status" value="2"/>
</dbReference>
<dbReference type="InterPro" id="IPR002182">
    <property type="entry name" value="NB-ARC"/>
</dbReference>
<gene>
    <name evidence="6 7" type="primary">LOC108842404</name>
</gene>
<dbReference type="InterPro" id="IPR027417">
    <property type="entry name" value="P-loop_NTPase"/>
</dbReference>
<evidence type="ECO:0000313" key="5">
    <source>
        <dbReference type="Proteomes" id="UP000504610"/>
    </source>
</evidence>
<evidence type="ECO:0000256" key="2">
    <source>
        <dbReference type="ARBA" id="ARBA00022737"/>
    </source>
</evidence>
<dbReference type="PRINTS" id="PR00364">
    <property type="entry name" value="DISEASERSIST"/>
</dbReference>
<dbReference type="FunFam" id="3.40.50.10140:FF:000007">
    <property type="entry name" value="Disease resistance protein (TIR-NBS-LRR class)"/>
    <property type="match status" value="1"/>
</dbReference>
<dbReference type="GO" id="GO:0006952">
    <property type="term" value="P:defense response"/>
    <property type="evidence" value="ECO:0007669"/>
    <property type="project" value="InterPro"/>
</dbReference>
<dbReference type="InterPro" id="IPR042197">
    <property type="entry name" value="Apaf_helical"/>
</dbReference>
<dbReference type="InterPro" id="IPR003591">
    <property type="entry name" value="Leu-rich_rpt_typical-subtyp"/>
</dbReference>
<organism evidence="5 7">
    <name type="scientific">Raphanus sativus</name>
    <name type="common">Radish</name>
    <name type="synonym">Raphanus raphanistrum var. sativus</name>
    <dbReference type="NCBI Taxonomy" id="3726"/>
    <lineage>
        <taxon>Eukaryota</taxon>
        <taxon>Viridiplantae</taxon>
        <taxon>Streptophyta</taxon>
        <taxon>Embryophyta</taxon>
        <taxon>Tracheophyta</taxon>
        <taxon>Spermatophyta</taxon>
        <taxon>Magnoliopsida</taxon>
        <taxon>eudicotyledons</taxon>
        <taxon>Gunneridae</taxon>
        <taxon>Pentapetalae</taxon>
        <taxon>rosids</taxon>
        <taxon>malvids</taxon>
        <taxon>Brassicales</taxon>
        <taxon>Brassicaceae</taxon>
        <taxon>Brassiceae</taxon>
        <taxon>Raphanus</taxon>
    </lineage>
</organism>
<dbReference type="Proteomes" id="UP000504610">
    <property type="component" value="Chromosome 2"/>
</dbReference>